<gene>
    <name evidence="1" type="ORF">L211DRAFT_868706</name>
</gene>
<reference evidence="1 2" key="1">
    <citation type="journal article" date="2018" name="Nat. Ecol. Evol.">
        <title>Pezizomycetes genomes reveal the molecular basis of ectomycorrhizal truffle lifestyle.</title>
        <authorList>
            <person name="Murat C."/>
            <person name="Payen T."/>
            <person name="Noel B."/>
            <person name="Kuo A."/>
            <person name="Morin E."/>
            <person name="Chen J."/>
            <person name="Kohler A."/>
            <person name="Krizsan K."/>
            <person name="Balestrini R."/>
            <person name="Da Silva C."/>
            <person name="Montanini B."/>
            <person name="Hainaut M."/>
            <person name="Levati E."/>
            <person name="Barry K.W."/>
            <person name="Belfiori B."/>
            <person name="Cichocki N."/>
            <person name="Clum A."/>
            <person name="Dockter R.B."/>
            <person name="Fauchery L."/>
            <person name="Guy J."/>
            <person name="Iotti M."/>
            <person name="Le Tacon F."/>
            <person name="Lindquist E.A."/>
            <person name="Lipzen A."/>
            <person name="Malagnac F."/>
            <person name="Mello A."/>
            <person name="Molinier V."/>
            <person name="Miyauchi S."/>
            <person name="Poulain J."/>
            <person name="Riccioni C."/>
            <person name="Rubini A."/>
            <person name="Sitrit Y."/>
            <person name="Splivallo R."/>
            <person name="Traeger S."/>
            <person name="Wang M."/>
            <person name="Zifcakova L."/>
            <person name="Wipf D."/>
            <person name="Zambonelli A."/>
            <person name="Paolocci F."/>
            <person name="Nowrousian M."/>
            <person name="Ottonello S."/>
            <person name="Baldrian P."/>
            <person name="Spatafora J.W."/>
            <person name="Henrissat B."/>
            <person name="Nagy L.G."/>
            <person name="Aury J.M."/>
            <person name="Wincker P."/>
            <person name="Grigoriev I.V."/>
            <person name="Bonfante P."/>
            <person name="Martin F.M."/>
        </authorList>
    </citation>
    <scope>NUCLEOTIDE SEQUENCE [LARGE SCALE GENOMIC DNA]</scope>
    <source>
        <strain evidence="1 2">ATCC MYA-4762</strain>
    </source>
</reference>
<evidence type="ECO:0000313" key="1">
    <source>
        <dbReference type="EMBL" id="RPB23260.1"/>
    </source>
</evidence>
<organism evidence="1 2">
    <name type="scientific">Terfezia boudieri ATCC MYA-4762</name>
    <dbReference type="NCBI Taxonomy" id="1051890"/>
    <lineage>
        <taxon>Eukaryota</taxon>
        <taxon>Fungi</taxon>
        <taxon>Dikarya</taxon>
        <taxon>Ascomycota</taxon>
        <taxon>Pezizomycotina</taxon>
        <taxon>Pezizomycetes</taxon>
        <taxon>Pezizales</taxon>
        <taxon>Pezizaceae</taxon>
        <taxon>Terfezia</taxon>
    </lineage>
</organism>
<sequence>MAKSEFSSSNSSLSTILFMARQSSYFRVQRQKRMKLLLSRDNGLWDRELLAYSTDAHVSLDAKELLTYQEYLALNSENECKKYKQHDVTTSISSPPMLLSREPITLLDFILSIPFWDHQVRSMDLLRIAWAGHTNPVGFNPWEYRPELNWVHIRKGKLFAKIKVINDQ</sequence>
<accession>A0A3N4LK84</accession>
<evidence type="ECO:0000313" key="2">
    <source>
        <dbReference type="Proteomes" id="UP000267821"/>
    </source>
</evidence>
<protein>
    <submittedName>
        <fullName evidence="1">Uncharacterized protein</fullName>
    </submittedName>
</protein>
<dbReference type="AlphaFoldDB" id="A0A3N4LK84"/>
<dbReference type="EMBL" id="ML121547">
    <property type="protein sequence ID" value="RPB23260.1"/>
    <property type="molecule type" value="Genomic_DNA"/>
</dbReference>
<dbReference type="Proteomes" id="UP000267821">
    <property type="component" value="Unassembled WGS sequence"/>
</dbReference>
<name>A0A3N4LK84_9PEZI</name>
<keyword evidence="2" id="KW-1185">Reference proteome</keyword>
<proteinExistence type="predicted"/>
<dbReference type="InParanoid" id="A0A3N4LK84"/>